<dbReference type="Proteomes" id="UP000515928">
    <property type="component" value="Chromosome"/>
</dbReference>
<feature type="chain" id="PRO_5028931908" evidence="4">
    <location>
        <begin position="23"/>
        <end position="884"/>
    </location>
</feature>
<organism evidence="5 6">
    <name type="scientific">Erysipelothrix inopinata</name>
    <dbReference type="NCBI Taxonomy" id="225084"/>
    <lineage>
        <taxon>Bacteria</taxon>
        <taxon>Bacillati</taxon>
        <taxon>Bacillota</taxon>
        <taxon>Erysipelotrichia</taxon>
        <taxon>Erysipelotrichales</taxon>
        <taxon>Erysipelotrichaceae</taxon>
        <taxon>Erysipelothrix</taxon>
    </lineage>
</organism>
<sequence>MKKVILSLCSLSLLMLNTNVYADETKDIIESENVETTQQDASEQKNEESKDQIDSQKEENSNNTNEIENIDTVEIKEATKELSENRNTDEDTVTVRFHTNGGVMEDEVITIDKGSYFSTYDFTPTLEGKAFYTWFEDENLEKQYYGGYLSNDIDLYAAYTEVVNEQDFSDDLLNYLDKVSGMKAPFGEKNLADIQMFSNYEVIDYYDVDNDVYVYEEIIVRDYKGIEHLTGIREMRVTIDLDNKVSNDSLSQISTLNNVTHLEFGALLPEDVRNDWGASEKYNAYNLSNPIRVKQYENEILKYINAVDLKVSEYNDSYLGFNNTLYLMDQSYLAGIKNTQNINTVSQMNGEFGGAVVVKAEPVIVDGETVYKIYISNPFKTAYKDVDSKFIVDSEFKYSHNDFYPMINLNYDGATDEEIEKFEEAIKMEFTDLQGNVIKTNTDDYDGSILFKDVSLYLNEAQYLNLEKQIRLENENPEHIPQQGVGNIFVMSSYFYMPDSEMISGGGQYPDFRSDYSGRMNVILDVEKSYTVTFDSKGGSSIDPQTVLENTAASQPTQPTRDGYTFKGWYTDETYTTEYNFATLVTEDMTLYAKWEKISVYYTVSFDSKGGNSIDPQTVLENTSASQPTQPTRDGYTFKGWYTDETYTTEYNFATLVTEDMTLYAKWEKISVYYTVSFDSKGGSSIDPQTVLENTAATQPTQPIRDGYVFVGWYTDETYTTEYNFATLVTEDMTLYAKWEKNSVYYTVSFDSKGGSSIDPQTVLENTVATQPTQPIRDGYVFVGWYTDETYMTEYNFATAVTADITLFAKWNKEDITDPIKPVDPVDPVEPVNPIDPVNPTEPEENDEKLPTTGVDQRSAYLGFGLLSLGLLFAIANVLKKKES</sequence>
<evidence type="ECO:0000256" key="4">
    <source>
        <dbReference type="SAM" id="SignalP"/>
    </source>
</evidence>
<evidence type="ECO:0000313" key="5">
    <source>
        <dbReference type="EMBL" id="QNN61579.1"/>
    </source>
</evidence>
<dbReference type="InterPro" id="IPR013378">
    <property type="entry name" value="InlB-like_B-rpt"/>
</dbReference>
<dbReference type="AlphaFoldDB" id="A0A7G9S154"/>
<feature type="compositionally biased region" description="Low complexity" evidence="2">
    <location>
        <begin position="829"/>
        <end position="839"/>
    </location>
</feature>
<keyword evidence="3" id="KW-0812">Transmembrane</keyword>
<dbReference type="Pfam" id="PF09479">
    <property type="entry name" value="Flg_new"/>
    <property type="match status" value="5"/>
</dbReference>
<dbReference type="Gene3D" id="2.60.40.4270">
    <property type="entry name" value="Listeria-Bacteroides repeat domain"/>
    <property type="match status" value="5"/>
</dbReference>
<evidence type="ECO:0000256" key="3">
    <source>
        <dbReference type="SAM" id="Phobius"/>
    </source>
</evidence>
<name>A0A7G9S154_9FIRM</name>
<feature type="region of interest" description="Disordered" evidence="2">
    <location>
        <begin position="34"/>
        <end position="68"/>
    </location>
</feature>
<dbReference type="GO" id="GO:0030313">
    <property type="term" value="C:cell envelope"/>
    <property type="evidence" value="ECO:0007669"/>
    <property type="project" value="UniProtKB-SubCell"/>
</dbReference>
<accession>A0A7G9S154</accession>
<dbReference type="KEGG" id="eio:H9L01_04295"/>
<dbReference type="NCBIfam" id="TIGR02543">
    <property type="entry name" value="List_Bact_rpt"/>
    <property type="match status" value="4"/>
</dbReference>
<dbReference type="InterPro" id="IPR042229">
    <property type="entry name" value="Listeria/Bacterioides_rpt_sf"/>
</dbReference>
<feature type="transmembrane region" description="Helical" evidence="3">
    <location>
        <begin position="860"/>
        <end position="879"/>
    </location>
</feature>
<protein>
    <submittedName>
        <fullName evidence="5">InlB B-repeat-containing protein</fullName>
    </submittedName>
</protein>
<proteinExistence type="predicted"/>
<reference evidence="5 6" key="1">
    <citation type="submission" date="2020-08" db="EMBL/GenBank/DDBJ databases">
        <title>Genome sequence of Erysipelothrix inopinata DSM 15511T.</title>
        <authorList>
            <person name="Hyun D.-W."/>
            <person name="Bae J.-W."/>
        </authorList>
    </citation>
    <scope>NUCLEOTIDE SEQUENCE [LARGE SCALE GENOMIC DNA]</scope>
    <source>
        <strain evidence="5 6">DSM 15511</strain>
    </source>
</reference>
<keyword evidence="4" id="KW-0732">Signal</keyword>
<dbReference type="EMBL" id="CP060715">
    <property type="protein sequence ID" value="QNN61579.1"/>
    <property type="molecule type" value="Genomic_DNA"/>
</dbReference>
<keyword evidence="3" id="KW-0472">Membrane</keyword>
<feature type="signal peptide" evidence="4">
    <location>
        <begin position="1"/>
        <end position="22"/>
    </location>
</feature>
<evidence type="ECO:0000256" key="2">
    <source>
        <dbReference type="SAM" id="MobiDB-lite"/>
    </source>
</evidence>
<keyword evidence="6" id="KW-1185">Reference proteome</keyword>
<evidence type="ECO:0000313" key="6">
    <source>
        <dbReference type="Proteomes" id="UP000515928"/>
    </source>
</evidence>
<comment type="subcellular location">
    <subcellularLocation>
        <location evidence="1">Cell envelope</location>
    </subcellularLocation>
</comment>
<dbReference type="RefSeq" id="WP_187534778.1">
    <property type="nucleotide sequence ID" value="NZ_CBCSHU010000003.1"/>
</dbReference>
<evidence type="ECO:0000256" key="1">
    <source>
        <dbReference type="ARBA" id="ARBA00004196"/>
    </source>
</evidence>
<feature type="compositionally biased region" description="Basic and acidic residues" evidence="2">
    <location>
        <begin position="42"/>
        <end position="60"/>
    </location>
</feature>
<keyword evidence="3" id="KW-1133">Transmembrane helix</keyword>
<feature type="region of interest" description="Disordered" evidence="2">
    <location>
        <begin position="819"/>
        <end position="853"/>
    </location>
</feature>
<gene>
    <name evidence="5" type="ORF">H9L01_04295</name>
</gene>